<comment type="domain">
    <text evidence="6">Contains large globular domains required for ATP hydrolysis at each terminus and a third globular domain forming a flexible hinge near the middle of the molecule. These domains are separated by coiled-coil structures.</text>
</comment>
<dbReference type="InterPro" id="IPR010935">
    <property type="entry name" value="SMC_hinge"/>
</dbReference>
<evidence type="ECO:0000256" key="1">
    <source>
        <dbReference type="ARBA" id="ARBA00022490"/>
    </source>
</evidence>
<evidence type="ECO:0000256" key="5">
    <source>
        <dbReference type="ARBA" id="ARBA00023125"/>
    </source>
</evidence>
<dbReference type="SUPFAM" id="SSF75553">
    <property type="entry name" value="Smc hinge domain"/>
    <property type="match status" value="1"/>
</dbReference>
<dbReference type="AlphaFoldDB" id="F2KNS5"/>
<comment type="similarity">
    <text evidence="6">Belongs to the SMC family.</text>
</comment>
<dbReference type="InterPro" id="IPR036277">
    <property type="entry name" value="SMC_hinge_sf"/>
</dbReference>
<dbReference type="Pfam" id="PF02463">
    <property type="entry name" value="SMC_N"/>
    <property type="match status" value="1"/>
</dbReference>
<dbReference type="Gene3D" id="1.20.1060.20">
    <property type="match status" value="1"/>
</dbReference>
<dbReference type="SUPFAM" id="SSF52540">
    <property type="entry name" value="P-loop containing nucleoside triphosphate hydrolases"/>
    <property type="match status" value="1"/>
</dbReference>
<feature type="coiled-coil region" evidence="6">
    <location>
        <begin position="699"/>
        <end position="913"/>
    </location>
</feature>
<reference evidence="8 9" key="1">
    <citation type="submission" date="2011-03" db="EMBL/GenBank/DDBJ databases">
        <title>The complete genome of Archaeoglobus veneficus SNP6.</title>
        <authorList>
            <consortium name="US DOE Joint Genome Institute (JGI-PGF)"/>
            <person name="Lucas S."/>
            <person name="Copeland A."/>
            <person name="Lapidus A."/>
            <person name="Bruce D."/>
            <person name="Goodwin L."/>
            <person name="Pitluck S."/>
            <person name="Kyrpides N."/>
            <person name="Mavromatis K."/>
            <person name="Pagani I."/>
            <person name="Ivanova N."/>
            <person name="Mikhailova N."/>
            <person name="Lu M."/>
            <person name="Detter J.C."/>
            <person name="Tapia R."/>
            <person name="Han C."/>
            <person name="Land M."/>
            <person name="Hauser L."/>
            <person name="Markowitz V."/>
            <person name="Cheng J.-F."/>
            <person name="Hugenholtz P."/>
            <person name="Woyke T."/>
            <person name="Wu D."/>
            <person name="Spring S."/>
            <person name="Brambilla E."/>
            <person name="Klenk H.-P."/>
            <person name="Eisen J.A."/>
        </authorList>
    </citation>
    <scope>NUCLEOTIDE SEQUENCE [LARGE SCALE GENOMIC DNA]</scope>
    <source>
        <strain>SNP6</strain>
    </source>
</reference>
<keyword evidence="9" id="KW-1185">Reference proteome</keyword>
<keyword evidence="2 6" id="KW-0547">Nucleotide-binding</keyword>
<evidence type="ECO:0000259" key="7">
    <source>
        <dbReference type="SMART" id="SM00968"/>
    </source>
</evidence>
<keyword evidence="3 6" id="KW-0067">ATP-binding</keyword>
<gene>
    <name evidence="6" type="primary">smc</name>
    <name evidence="8" type="ordered locus">Arcve_1398</name>
</gene>
<dbReference type="KEGG" id="ave:Arcve_1398"/>
<dbReference type="GeneID" id="10394521"/>
<dbReference type="GO" id="GO:0005737">
    <property type="term" value="C:cytoplasm"/>
    <property type="evidence" value="ECO:0007669"/>
    <property type="project" value="UniProtKB-SubCell"/>
</dbReference>
<comment type="subunit">
    <text evidence="6">Homodimer.</text>
</comment>
<evidence type="ECO:0000256" key="3">
    <source>
        <dbReference type="ARBA" id="ARBA00022840"/>
    </source>
</evidence>
<dbReference type="NCBIfam" id="TIGR02168">
    <property type="entry name" value="SMC_prok_B"/>
    <property type="match status" value="1"/>
</dbReference>
<dbReference type="Pfam" id="PF06470">
    <property type="entry name" value="SMC_hinge"/>
    <property type="match status" value="1"/>
</dbReference>
<dbReference type="Gene3D" id="1.20.5.340">
    <property type="match status" value="1"/>
</dbReference>
<dbReference type="OrthoDB" id="9143at2157"/>
<dbReference type="SMART" id="SM00968">
    <property type="entry name" value="SMC_hinge"/>
    <property type="match status" value="1"/>
</dbReference>
<dbReference type="InterPro" id="IPR003395">
    <property type="entry name" value="RecF/RecN/SMC_N"/>
</dbReference>
<sequence length="1170" mass="134697">MHIKKIVIKNFKSFGKKVEIPFYRGFTVISGPNGSGKSNIVDSILFCLGLSTSTKALRAERLTDLVFNSNGKRSGEAEVSIIFDNSDSKLPFEGDVTITRRIRLTDRGHYSYYYINGKSCSLSEIQRLLSDAGIHGDAYNVIMQGDVTRITEMTPLQRRKIIDDIAGISEFDEKKEKAIEELEIVRENIERINAVLVEVNSRLEQLEKDREEALRYRALVEEKDHCNRIILTHRYRGLQAKKKRLENEIERLEAEKDRLTEKIVEVNAGIQTLNSKAQEITAKISEISGPAYARIQERVVEINSEIEAVRKSEELYRKEIARLQDEKTQIALSISKLREELEGCEEELERLAVERISLQSVVDETAARLELVKMRLEEVDAKYRQMRDELLARKEELEKLKEERSELVRTRDRLMDSIRRVEIDISELEKQKERAKSTIEELERKIEDRKNELERLELEAGRQIKLRNEIDSSLFSLRNELSKVEEDIKAREVELAKVRAELAALESGFSRAVELVLEAKERKALPGVYGTVAQLCQVDEAYALALETAAGNALQYIVVENEDDAVRAINYLKQIRGGRATFLPLNRMRKNFGKINLDRKVLSEKGVVDYAVNLINCDNKFRPVFNFVFRDTLVVDTIETARRLMDDRRIVTLDGDLVERSGAMSGGSAERRRGMLLSKELLEKERMLMEEVTVLNSKKAEIIRRLRVEEDRRREAQKAVDEINSRISAIRSEIDVLSQRINEEKEKIADIDVRISERDAERRKAFEELSGLDAEIEKISRRIAEIGSEVEKIEKRLKGSEIPKLSKEYEELKEELSRHRESLMSVEKRIEAADYRREQIKRAIDEKNAAIQRIDEEVSSLKAKIEDGRNRIEELKRELEKLRSEEERVGREVRELRKKRDELLERIKSLEKEKAACEFGITAADEKIKARKEALSGVESEIAAIDVSLLVEGEIPSLDEITARIEEIDRELASFGEVNLKAIQEYEEVRARRDELLERKLRLEKERQEILDRIARYEQMKRDAFYEAFNAINRNFAEVIAKLTDGEGELYLDNDDPFNSGLNIKVRPYGKPVQRIESMSGGEKSLVALALIFAIQMYKPAPFYAFDEVDMFLDGVNVSRVAKLIKERSRDAQFIVVSLRKPMLEMADAIVGVTMGRDNSSTVTGIKMKA</sequence>
<dbReference type="GO" id="GO:0007062">
    <property type="term" value="P:sister chromatid cohesion"/>
    <property type="evidence" value="ECO:0007669"/>
    <property type="project" value="InterPro"/>
</dbReference>
<feature type="domain" description="SMC hinge" evidence="7">
    <location>
        <begin position="526"/>
        <end position="645"/>
    </location>
</feature>
<dbReference type="GO" id="GO:0003677">
    <property type="term" value="F:DNA binding"/>
    <property type="evidence" value="ECO:0007669"/>
    <property type="project" value="UniProtKB-UniRule"/>
</dbReference>
<evidence type="ECO:0000313" key="9">
    <source>
        <dbReference type="Proteomes" id="UP000008136"/>
    </source>
</evidence>
<dbReference type="Gene3D" id="1.10.287.1490">
    <property type="match status" value="2"/>
</dbReference>
<protein>
    <recommendedName>
        <fullName evidence="6">Chromosome partition protein Smc</fullName>
    </recommendedName>
</protein>
<dbReference type="Gene3D" id="3.40.50.300">
    <property type="entry name" value="P-loop containing nucleotide triphosphate hydrolases"/>
    <property type="match status" value="2"/>
</dbReference>
<dbReference type="InterPro" id="IPR024704">
    <property type="entry name" value="SMC"/>
</dbReference>
<name>F2KNS5_ARCVS</name>
<dbReference type="Proteomes" id="UP000008136">
    <property type="component" value="Chromosome"/>
</dbReference>
<dbReference type="STRING" id="693661.Arcve_1398"/>
<keyword evidence="1 6" id="KW-0963">Cytoplasm</keyword>
<dbReference type="GO" id="GO:0016887">
    <property type="term" value="F:ATP hydrolysis activity"/>
    <property type="evidence" value="ECO:0007669"/>
    <property type="project" value="InterPro"/>
</dbReference>
<dbReference type="eggNOG" id="arCOG00368">
    <property type="taxonomic scope" value="Archaea"/>
</dbReference>
<dbReference type="InterPro" id="IPR027417">
    <property type="entry name" value="P-loop_NTPase"/>
</dbReference>
<dbReference type="GO" id="GO:0005694">
    <property type="term" value="C:chromosome"/>
    <property type="evidence" value="ECO:0007669"/>
    <property type="project" value="InterPro"/>
</dbReference>
<comment type="function">
    <text evidence="6">Required for chromosome condensation and partitioning.</text>
</comment>
<evidence type="ECO:0000256" key="4">
    <source>
        <dbReference type="ARBA" id="ARBA00023054"/>
    </source>
</evidence>
<feature type="coiled-coil region" evidence="6">
    <location>
        <begin position="168"/>
        <end position="501"/>
    </location>
</feature>
<organism evidence="8 9">
    <name type="scientific">Archaeoglobus veneficus (strain DSM 11195 / SNP6)</name>
    <dbReference type="NCBI Taxonomy" id="693661"/>
    <lineage>
        <taxon>Archaea</taxon>
        <taxon>Methanobacteriati</taxon>
        <taxon>Methanobacteriota</taxon>
        <taxon>Archaeoglobi</taxon>
        <taxon>Archaeoglobales</taxon>
        <taxon>Archaeoglobaceae</taxon>
        <taxon>Archaeoglobus</taxon>
    </lineage>
</organism>
<dbReference type="RefSeq" id="WP_013684063.1">
    <property type="nucleotide sequence ID" value="NC_015320.1"/>
</dbReference>
<evidence type="ECO:0000256" key="6">
    <source>
        <dbReference type="HAMAP-Rule" id="MF_01894"/>
    </source>
</evidence>
<evidence type="ECO:0000313" key="8">
    <source>
        <dbReference type="EMBL" id="AEA47402.1"/>
    </source>
</evidence>
<feature type="coiled-coil region" evidence="6">
    <location>
        <begin position="979"/>
        <end position="1020"/>
    </location>
</feature>
<comment type="subcellular location">
    <subcellularLocation>
        <location evidence="6">Cytoplasm</location>
    </subcellularLocation>
</comment>
<dbReference type="PANTHER" id="PTHR43977">
    <property type="entry name" value="STRUCTURAL MAINTENANCE OF CHROMOSOMES PROTEIN 3"/>
    <property type="match status" value="1"/>
</dbReference>
<dbReference type="HOGENOM" id="CLU_001042_2_2_2"/>
<proteinExistence type="inferred from homology"/>
<evidence type="ECO:0000256" key="2">
    <source>
        <dbReference type="ARBA" id="ARBA00022741"/>
    </source>
</evidence>
<dbReference type="PIRSF" id="PIRSF005719">
    <property type="entry name" value="SMC"/>
    <property type="match status" value="1"/>
</dbReference>
<dbReference type="NCBIfam" id="TIGR02169">
    <property type="entry name" value="SMC_prok_A"/>
    <property type="match status" value="1"/>
</dbReference>
<feature type="binding site" evidence="6">
    <location>
        <begin position="32"/>
        <end position="39"/>
    </location>
    <ligand>
        <name>ATP</name>
        <dbReference type="ChEBI" id="CHEBI:30616"/>
    </ligand>
</feature>
<accession>F2KNS5</accession>
<keyword evidence="4 6" id="KW-0175">Coiled coil</keyword>
<dbReference type="HAMAP" id="MF_01894">
    <property type="entry name" value="Smc_prok"/>
    <property type="match status" value="1"/>
</dbReference>
<dbReference type="InterPro" id="IPR011890">
    <property type="entry name" value="SMC_prok"/>
</dbReference>
<dbReference type="Gene3D" id="3.30.70.1620">
    <property type="match status" value="1"/>
</dbReference>
<dbReference type="GO" id="GO:0005524">
    <property type="term" value="F:ATP binding"/>
    <property type="evidence" value="ECO:0007669"/>
    <property type="project" value="UniProtKB-UniRule"/>
</dbReference>
<dbReference type="GO" id="GO:0030261">
    <property type="term" value="P:chromosome condensation"/>
    <property type="evidence" value="ECO:0007669"/>
    <property type="project" value="InterPro"/>
</dbReference>
<dbReference type="GO" id="GO:0007059">
    <property type="term" value="P:chromosome segregation"/>
    <property type="evidence" value="ECO:0007669"/>
    <property type="project" value="UniProtKB-UniRule"/>
</dbReference>
<dbReference type="EMBL" id="CP002588">
    <property type="protein sequence ID" value="AEA47402.1"/>
    <property type="molecule type" value="Genomic_DNA"/>
</dbReference>
<keyword evidence="5 6" id="KW-0238">DNA-binding</keyword>
<dbReference type="GO" id="GO:0006260">
    <property type="term" value="P:DNA replication"/>
    <property type="evidence" value="ECO:0007669"/>
    <property type="project" value="UniProtKB-UniRule"/>
</dbReference>